<dbReference type="InterPro" id="IPR026444">
    <property type="entry name" value="Secre_tail"/>
</dbReference>
<dbReference type="Pfam" id="PF00135">
    <property type="entry name" value="COesterase"/>
    <property type="match status" value="1"/>
</dbReference>
<dbReference type="SUPFAM" id="SSF53474">
    <property type="entry name" value="alpha/beta-Hydrolases"/>
    <property type="match status" value="1"/>
</dbReference>
<dbReference type="PANTHER" id="PTHR11559">
    <property type="entry name" value="CARBOXYLESTERASE"/>
    <property type="match status" value="1"/>
</dbReference>
<dbReference type="GO" id="GO:0016787">
    <property type="term" value="F:hydrolase activity"/>
    <property type="evidence" value="ECO:0007669"/>
    <property type="project" value="UniProtKB-KW"/>
</dbReference>
<evidence type="ECO:0000256" key="1">
    <source>
        <dbReference type="ARBA" id="ARBA00005964"/>
    </source>
</evidence>
<proteinExistence type="inferred from homology"/>
<evidence type="ECO:0000313" key="8">
    <source>
        <dbReference type="Proteomes" id="UP000289857"/>
    </source>
</evidence>
<gene>
    <name evidence="7" type="ORF">EQG61_13385</name>
</gene>
<dbReference type="EMBL" id="SBKN01000010">
    <property type="protein sequence ID" value="RXR20235.1"/>
    <property type="molecule type" value="Genomic_DNA"/>
</dbReference>
<dbReference type="PROSITE" id="PS00941">
    <property type="entry name" value="CARBOXYLESTERASE_B_2"/>
    <property type="match status" value="1"/>
</dbReference>
<feature type="domain" description="Carboxylesterase type B" evidence="5">
    <location>
        <begin position="18"/>
        <end position="510"/>
    </location>
</feature>
<dbReference type="InterPro" id="IPR019826">
    <property type="entry name" value="Carboxylesterase_B_AS"/>
</dbReference>
<dbReference type="InterPro" id="IPR050309">
    <property type="entry name" value="Type-B_Carboxylest/Lipase"/>
</dbReference>
<dbReference type="Gene3D" id="3.40.50.1820">
    <property type="entry name" value="alpha/beta hydrolase"/>
    <property type="match status" value="1"/>
</dbReference>
<keyword evidence="8" id="KW-1185">Reference proteome</keyword>
<organism evidence="7 8">
    <name type="scientific">Flavobacterium stagni</name>
    <dbReference type="NCBI Taxonomy" id="2506421"/>
    <lineage>
        <taxon>Bacteria</taxon>
        <taxon>Pseudomonadati</taxon>
        <taxon>Bacteroidota</taxon>
        <taxon>Flavobacteriia</taxon>
        <taxon>Flavobacteriales</taxon>
        <taxon>Flavobacteriaceae</taxon>
        <taxon>Flavobacterium</taxon>
    </lineage>
</organism>
<dbReference type="PROSITE" id="PS00122">
    <property type="entry name" value="CARBOXYLESTERASE_B_1"/>
    <property type="match status" value="1"/>
</dbReference>
<dbReference type="OrthoDB" id="9775851at2"/>
<sequence>MKSLLLSLFFSIACVNAQNVSTQFGPIQGTQNGTVYQFLGIPFAKPPIGNLRWKAPQNPDAWATPLITNSFAPVCPQKKYDQGGTTSSIVGNEDCLYLNVWTPQLSVGNLPVLVYIHGGGNQQGGASEEGGGTPLFFGKNMAERGNAVVVTIQYRLGPLGFLAHPGLETENSQNISGNYAVMDQLLALQWVQNNIAQFGGDPTKVMVFGESAGGVNVGNLLTSPLASGLFQRACIQSAAPVVKPYSVGITNGIDYVNAFTTSGTDTDKITFMRALSPETLVANENPPLSGGAVGMNWTAVIDNYCFTQTAYSAFNSGNFNKVPLLMGSNSEEMSLSAPQTVTPTMTSALKLSIFPLSLMPQANALYPSGSTNEEARNSYINLLTDSQFTATTRRTVQCVSRNQTQPVWRYFFTYKHSLPSLATLGSYHGMELLYVFNNFENSTIGSGSLFQPSDANVQNALLHYWVNFANTGDPNGNGLPNWSQYNATNDNYMELKSIPDGSQNGVRTAQSDLFDTASNYTPCSSSLNTDIPVSERFMVYPNPSNGVFTIAIPEQDRIENVTVYTFLGQKILESHEETIDLSGHTSGIYWLHLVTKETTTLVRIIKK</sequence>
<accession>A0A4Q1K4H6</accession>
<name>A0A4Q1K4H6_9FLAO</name>
<dbReference type="Pfam" id="PF18962">
    <property type="entry name" value="Por_Secre_tail"/>
    <property type="match status" value="1"/>
</dbReference>
<protein>
    <recommendedName>
        <fullName evidence="4">Carboxylic ester hydrolase</fullName>
        <ecNumber evidence="4">3.1.1.-</ecNumber>
    </recommendedName>
</protein>
<evidence type="ECO:0000313" key="7">
    <source>
        <dbReference type="EMBL" id="RXR20235.1"/>
    </source>
</evidence>
<evidence type="ECO:0000256" key="2">
    <source>
        <dbReference type="ARBA" id="ARBA00022729"/>
    </source>
</evidence>
<dbReference type="InterPro" id="IPR002018">
    <property type="entry name" value="CarbesteraseB"/>
</dbReference>
<dbReference type="AlphaFoldDB" id="A0A4Q1K4H6"/>
<reference evidence="8" key="1">
    <citation type="submission" date="2019-01" db="EMBL/GenBank/DDBJ databases">
        <title>Cytophagaceae bacterium strain CAR-16.</title>
        <authorList>
            <person name="Chen W.-M."/>
        </authorList>
    </citation>
    <scope>NUCLEOTIDE SEQUENCE [LARGE SCALE GENOMIC DNA]</scope>
    <source>
        <strain evidence="8">WWJ-16</strain>
    </source>
</reference>
<keyword evidence="3 4" id="KW-0378">Hydrolase</keyword>
<evidence type="ECO:0000259" key="5">
    <source>
        <dbReference type="Pfam" id="PF00135"/>
    </source>
</evidence>
<dbReference type="Proteomes" id="UP000289857">
    <property type="component" value="Unassembled WGS sequence"/>
</dbReference>
<keyword evidence="2 4" id="KW-0732">Signal</keyword>
<dbReference type="EC" id="3.1.1.-" evidence="4"/>
<evidence type="ECO:0000256" key="3">
    <source>
        <dbReference type="ARBA" id="ARBA00022801"/>
    </source>
</evidence>
<evidence type="ECO:0000256" key="4">
    <source>
        <dbReference type="RuleBase" id="RU361235"/>
    </source>
</evidence>
<feature type="chain" id="PRO_5021007850" description="Carboxylic ester hydrolase" evidence="4">
    <location>
        <begin position="18"/>
        <end position="607"/>
    </location>
</feature>
<comment type="similarity">
    <text evidence="1 4">Belongs to the type-B carboxylesterase/lipase family.</text>
</comment>
<feature type="signal peptide" evidence="4">
    <location>
        <begin position="1"/>
        <end position="17"/>
    </location>
</feature>
<dbReference type="NCBIfam" id="TIGR04183">
    <property type="entry name" value="Por_Secre_tail"/>
    <property type="match status" value="1"/>
</dbReference>
<feature type="domain" description="Secretion system C-terminal sorting" evidence="6">
    <location>
        <begin position="539"/>
        <end position="604"/>
    </location>
</feature>
<evidence type="ECO:0000259" key="6">
    <source>
        <dbReference type="Pfam" id="PF18962"/>
    </source>
</evidence>
<dbReference type="InterPro" id="IPR019819">
    <property type="entry name" value="Carboxylesterase_B_CS"/>
</dbReference>
<comment type="caution">
    <text evidence="7">The sequence shown here is derived from an EMBL/GenBank/DDBJ whole genome shotgun (WGS) entry which is preliminary data.</text>
</comment>
<dbReference type="RefSeq" id="WP_129462455.1">
    <property type="nucleotide sequence ID" value="NZ_SBKN01000010.1"/>
</dbReference>
<dbReference type="InterPro" id="IPR029058">
    <property type="entry name" value="AB_hydrolase_fold"/>
</dbReference>